<dbReference type="SMART" id="SM00855">
    <property type="entry name" value="PGAM"/>
    <property type="match status" value="1"/>
</dbReference>
<dbReference type="SUPFAM" id="SSF53254">
    <property type="entry name" value="Phosphoglycerate mutase-like"/>
    <property type="match status" value="1"/>
</dbReference>
<dbReference type="AlphaFoldDB" id="A0AAU9CI15"/>
<dbReference type="PANTHER" id="PTHR47623">
    <property type="entry name" value="OS09G0287300 PROTEIN"/>
    <property type="match status" value="1"/>
</dbReference>
<dbReference type="CDD" id="cd07067">
    <property type="entry name" value="HP_PGM_like"/>
    <property type="match status" value="1"/>
</dbReference>
<proteinExistence type="predicted"/>
<reference evidence="2 3" key="1">
    <citation type="submission" date="2021-12" db="EMBL/GenBank/DDBJ databases">
        <title>Genome sequencing of bacteria with rrn-lacking chromosome and rrn-plasmid.</title>
        <authorList>
            <person name="Anda M."/>
            <person name="Iwasaki W."/>
        </authorList>
    </citation>
    <scope>NUCLEOTIDE SEQUENCE [LARGE SCALE GENOMIC DNA]</scope>
    <source>
        <strain evidence="2 3">DSM 100852</strain>
    </source>
</reference>
<dbReference type="EMBL" id="AP025314">
    <property type="protein sequence ID" value="BDD08900.1"/>
    <property type="molecule type" value="Genomic_DNA"/>
</dbReference>
<evidence type="ECO:0000313" key="2">
    <source>
        <dbReference type="EMBL" id="BDD08900.1"/>
    </source>
</evidence>
<dbReference type="RefSeq" id="WP_338394127.1">
    <property type="nucleotide sequence ID" value="NZ_AP025314.1"/>
</dbReference>
<accession>A0AAU9CI15</accession>
<sequence length="164" mass="18363">MKQLILVRHAKSSWDDPNLRDYDRPLNKRGKQAAPLMGTRLQKRNIQPDTIISSGAKRAFDTALAVCEEIGISKNEIVKNDELYLASPKEILKTIRAIDPESESAVLFGHNPGISEIADFLTDEAPEDMPTGATIIIRFDIDNWKDISKGLGKTEYYSYPKASE</sequence>
<organism evidence="2 3">
    <name type="scientific">Fulvitalea axinellae</name>
    <dbReference type="NCBI Taxonomy" id="1182444"/>
    <lineage>
        <taxon>Bacteria</taxon>
        <taxon>Pseudomonadati</taxon>
        <taxon>Bacteroidota</taxon>
        <taxon>Cytophagia</taxon>
        <taxon>Cytophagales</taxon>
        <taxon>Persicobacteraceae</taxon>
        <taxon>Fulvitalea</taxon>
    </lineage>
</organism>
<keyword evidence="3" id="KW-1185">Reference proteome</keyword>
<dbReference type="Gene3D" id="3.40.50.1240">
    <property type="entry name" value="Phosphoglycerate mutase-like"/>
    <property type="match status" value="1"/>
</dbReference>
<gene>
    <name evidence="2" type="primary">sixA</name>
    <name evidence="2" type="ORF">FUAX_13320</name>
</gene>
<dbReference type="InterPro" id="IPR029033">
    <property type="entry name" value="His_PPase_superfam"/>
</dbReference>
<feature type="binding site" evidence="1">
    <location>
        <position position="58"/>
    </location>
    <ligand>
        <name>substrate</name>
    </ligand>
</feature>
<dbReference type="InterPro" id="IPR013078">
    <property type="entry name" value="His_Pase_superF_clade-1"/>
</dbReference>
<name>A0AAU9CI15_9BACT</name>
<evidence type="ECO:0000256" key="1">
    <source>
        <dbReference type="PIRSR" id="PIRSR613078-2"/>
    </source>
</evidence>
<dbReference type="Proteomes" id="UP001348817">
    <property type="component" value="Chromosome"/>
</dbReference>
<evidence type="ECO:0000313" key="3">
    <source>
        <dbReference type="Proteomes" id="UP001348817"/>
    </source>
</evidence>
<protein>
    <submittedName>
        <fullName evidence="2">Phosphohistidine phosphatase SixA</fullName>
    </submittedName>
</protein>
<dbReference type="Pfam" id="PF00300">
    <property type="entry name" value="His_Phos_1"/>
    <property type="match status" value="1"/>
</dbReference>
<dbReference type="PANTHER" id="PTHR47623:SF1">
    <property type="entry name" value="OS09G0287300 PROTEIN"/>
    <property type="match status" value="1"/>
</dbReference>
<dbReference type="KEGG" id="fax:FUAX_13320"/>